<proteinExistence type="predicted"/>
<dbReference type="AlphaFoldDB" id="A0A4V2P938"/>
<organism evidence="3 4">
    <name type="scientific">Nocardia alba</name>
    <dbReference type="NCBI Taxonomy" id="225051"/>
    <lineage>
        <taxon>Bacteria</taxon>
        <taxon>Bacillati</taxon>
        <taxon>Actinomycetota</taxon>
        <taxon>Actinomycetes</taxon>
        <taxon>Mycobacteriales</taxon>
        <taxon>Nocardiaceae</taxon>
        <taxon>Nocardia</taxon>
    </lineage>
</organism>
<evidence type="ECO:0000256" key="2">
    <source>
        <dbReference type="SAM" id="Phobius"/>
    </source>
</evidence>
<accession>A0A4V2P938</accession>
<evidence type="ECO:0000313" key="4">
    <source>
        <dbReference type="Proteomes" id="UP000294856"/>
    </source>
</evidence>
<protein>
    <submittedName>
        <fullName evidence="3">Uncharacterized protein</fullName>
    </submittedName>
</protein>
<feature type="transmembrane region" description="Helical" evidence="2">
    <location>
        <begin position="234"/>
        <end position="252"/>
    </location>
</feature>
<dbReference type="EMBL" id="SMFR01000013">
    <property type="protein sequence ID" value="TCJ88125.1"/>
    <property type="molecule type" value="Genomic_DNA"/>
</dbReference>
<keyword evidence="4" id="KW-1185">Reference proteome</keyword>
<dbReference type="Proteomes" id="UP000294856">
    <property type="component" value="Unassembled WGS sequence"/>
</dbReference>
<name>A0A4V2P938_9NOCA</name>
<keyword evidence="2" id="KW-1133">Transmembrane helix</keyword>
<comment type="caution">
    <text evidence="3">The sequence shown here is derived from an EMBL/GenBank/DDBJ whole genome shotgun (WGS) entry which is preliminary data.</text>
</comment>
<gene>
    <name evidence="3" type="ORF">DFR71_6667</name>
</gene>
<feature type="compositionally biased region" description="Basic and acidic residues" evidence="1">
    <location>
        <begin position="187"/>
        <end position="202"/>
    </location>
</feature>
<feature type="transmembrane region" description="Helical" evidence="2">
    <location>
        <begin position="363"/>
        <end position="382"/>
    </location>
</feature>
<dbReference type="OrthoDB" id="3694627at2"/>
<feature type="transmembrane region" description="Helical" evidence="2">
    <location>
        <begin position="388"/>
        <end position="408"/>
    </location>
</feature>
<evidence type="ECO:0000256" key="1">
    <source>
        <dbReference type="SAM" id="MobiDB-lite"/>
    </source>
</evidence>
<keyword evidence="2" id="KW-0472">Membrane</keyword>
<sequence>MNAFERQEAAGGRRAPFVVPSDIRDSAGFMQMMREMPNHVGLTGGQIASYTQLPRSTVYRFLHRDNNTLPKSREQVAKFATVCKLGPGQVGAVLAIWDRLSAEAEEVTPPRLVAIDGGVVTSLETVATHGDVAKAVGKLVIADNTLIGNDNVLITADGRVIAFDEEHADEPAIPHVRESADFADEPGGDRRQDGRRQREQSGRRRRGEAFSPLVRRATLGGDGSRDVFRTARRTMFQLVVAVLLLVGQLHGAEWLPRLDSVPRHSLWVMVIVLAVLSLNHGIEGLSYDRAVPGWVSKFRVPLAGALATFASAAVIAGTKDPILAGGFALLVFAATPSLFEVWSSFFARTTSKSKVSRLELMQYIGVASVGVGATMTALVYSIGVPVPVAVLAGCVIGAMMTLSITSALRTRAKR</sequence>
<feature type="transmembrane region" description="Helical" evidence="2">
    <location>
        <begin position="298"/>
        <end position="316"/>
    </location>
</feature>
<feature type="transmembrane region" description="Helical" evidence="2">
    <location>
        <begin position="322"/>
        <end position="342"/>
    </location>
</feature>
<keyword evidence="2" id="KW-0812">Transmembrane</keyword>
<evidence type="ECO:0000313" key="3">
    <source>
        <dbReference type="EMBL" id="TCJ88125.1"/>
    </source>
</evidence>
<feature type="region of interest" description="Disordered" evidence="1">
    <location>
        <begin position="173"/>
        <end position="207"/>
    </location>
</feature>
<feature type="transmembrane region" description="Helical" evidence="2">
    <location>
        <begin position="264"/>
        <end position="286"/>
    </location>
</feature>
<dbReference type="RefSeq" id="WP_067460283.1">
    <property type="nucleotide sequence ID" value="NZ_SMFR01000013.1"/>
</dbReference>
<reference evidence="3 4" key="1">
    <citation type="submission" date="2019-03" db="EMBL/GenBank/DDBJ databases">
        <title>Genomic Encyclopedia of Type Strains, Phase IV (KMG-IV): sequencing the most valuable type-strain genomes for metagenomic binning, comparative biology and taxonomic classification.</title>
        <authorList>
            <person name="Goeker M."/>
        </authorList>
    </citation>
    <scope>NUCLEOTIDE SEQUENCE [LARGE SCALE GENOMIC DNA]</scope>
    <source>
        <strain evidence="3 4">DSM 44684</strain>
    </source>
</reference>